<evidence type="ECO:0000313" key="1">
    <source>
        <dbReference type="EMBL" id="CAF4129240.1"/>
    </source>
</evidence>
<dbReference type="EMBL" id="CAJOAY010006080">
    <property type="protein sequence ID" value="CAF4129240.1"/>
    <property type="molecule type" value="Genomic_DNA"/>
</dbReference>
<dbReference type="Gene3D" id="3.40.50.720">
    <property type="entry name" value="NAD(P)-binding Rossmann-like Domain"/>
    <property type="match status" value="1"/>
</dbReference>
<dbReference type="Gene3D" id="3.90.180.10">
    <property type="entry name" value="Medium-chain alcohol dehydrogenases, catalytic domain"/>
    <property type="match status" value="1"/>
</dbReference>
<proteinExistence type="predicted"/>
<accession>A0A819WRQ9</accession>
<dbReference type="AlphaFoldDB" id="A0A819WRQ9"/>
<gene>
    <name evidence="1" type="ORF">OKA104_LOCUS37164</name>
</gene>
<sequence length="176" mass="18929">MTESSITTSNDNIPSIMIISRQIDVYLVIRADKSMLALKSNNLTMKEAAAIPSACETSYEVLSQRCSSSVRQGIKLFICGGNSAIGLFTIQLTKVVEASIAIKLKSIIDRLERTGSSPHVLQQGGFPQQLRHIVGGPVVACLFVPSQLGKPQQLQHGGLPQHIKQALGGLDGLEYT</sequence>
<comment type="caution">
    <text evidence="1">The sequence shown here is derived from an EMBL/GenBank/DDBJ whole genome shotgun (WGS) entry which is preliminary data.</text>
</comment>
<name>A0A819WRQ9_9BILA</name>
<evidence type="ECO:0000313" key="2">
    <source>
        <dbReference type="Proteomes" id="UP000663881"/>
    </source>
</evidence>
<reference evidence="1" key="1">
    <citation type="submission" date="2021-02" db="EMBL/GenBank/DDBJ databases">
        <authorList>
            <person name="Nowell W R."/>
        </authorList>
    </citation>
    <scope>NUCLEOTIDE SEQUENCE</scope>
</reference>
<organism evidence="1 2">
    <name type="scientific">Adineta steineri</name>
    <dbReference type="NCBI Taxonomy" id="433720"/>
    <lineage>
        <taxon>Eukaryota</taxon>
        <taxon>Metazoa</taxon>
        <taxon>Spiralia</taxon>
        <taxon>Gnathifera</taxon>
        <taxon>Rotifera</taxon>
        <taxon>Eurotatoria</taxon>
        <taxon>Bdelloidea</taxon>
        <taxon>Adinetida</taxon>
        <taxon>Adinetidae</taxon>
        <taxon>Adineta</taxon>
    </lineage>
</organism>
<protein>
    <submittedName>
        <fullName evidence="1">Uncharacterized protein</fullName>
    </submittedName>
</protein>
<dbReference type="Proteomes" id="UP000663881">
    <property type="component" value="Unassembled WGS sequence"/>
</dbReference>